<dbReference type="OrthoDB" id="7403325at2759"/>
<evidence type="ECO:0000313" key="4">
    <source>
        <dbReference type="EMBL" id="CAG7830025.1"/>
    </source>
</evidence>
<feature type="non-terminal residue" evidence="4">
    <location>
        <position position="1"/>
    </location>
</feature>
<keyword evidence="2" id="KW-0663">Pyridoxal phosphate</keyword>
<dbReference type="GO" id="GO:0019265">
    <property type="term" value="P:glycine biosynthetic process, by transamination of glyoxylate"/>
    <property type="evidence" value="ECO:0007669"/>
    <property type="project" value="TreeGrafter"/>
</dbReference>
<organism evidence="4 5">
    <name type="scientific">Allacma fusca</name>
    <dbReference type="NCBI Taxonomy" id="39272"/>
    <lineage>
        <taxon>Eukaryota</taxon>
        <taxon>Metazoa</taxon>
        <taxon>Ecdysozoa</taxon>
        <taxon>Arthropoda</taxon>
        <taxon>Hexapoda</taxon>
        <taxon>Collembola</taxon>
        <taxon>Symphypleona</taxon>
        <taxon>Sminthuridae</taxon>
        <taxon>Allacma</taxon>
    </lineage>
</organism>
<reference evidence="4" key="1">
    <citation type="submission" date="2021-06" db="EMBL/GenBank/DDBJ databases">
        <authorList>
            <person name="Hodson N. C."/>
            <person name="Mongue J. A."/>
            <person name="Jaron S. K."/>
        </authorList>
    </citation>
    <scope>NUCLEOTIDE SEQUENCE</scope>
</reference>
<protein>
    <recommendedName>
        <fullName evidence="3">Aminotransferase class V domain-containing protein</fullName>
    </recommendedName>
</protein>
<dbReference type="GO" id="GO:0005777">
    <property type="term" value="C:peroxisome"/>
    <property type="evidence" value="ECO:0007669"/>
    <property type="project" value="TreeGrafter"/>
</dbReference>
<keyword evidence="5" id="KW-1185">Reference proteome</keyword>
<dbReference type="EMBL" id="CAJVCH010553892">
    <property type="protein sequence ID" value="CAG7830025.1"/>
    <property type="molecule type" value="Genomic_DNA"/>
</dbReference>
<feature type="non-terminal residue" evidence="4">
    <location>
        <position position="90"/>
    </location>
</feature>
<evidence type="ECO:0000256" key="2">
    <source>
        <dbReference type="ARBA" id="ARBA00022898"/>
    </source>
</evidence>
<dbReference type="Proteomes" id="UP000708208">
    <property type="component" value="Unassembled WGS sequence"/>
</dbReference>
<dbReference type="Pfam" id="PF00266">
    <property type="entry name" value="Aminotran_5"/>
    <property type="match status" value="1"/>
</dbReference>
<comment type="cofactor">
    <cofactor evidence="1">
        <name>pyridoxal 5'-phosphate</name>
        <dbReference type="ChEBI" id="CHEBI:597326"/>
    </cofactor>
</comment>
<feature type="domain" description="Aminotransferase class V" evidence="3">
    <location>
        <begin position="6"/>
        <end position="90"/>
    </location>
</feature>
<accession>A0A8J2PNA9</accession>
<dbReference type="PANTHER" id="PTHR21152">
    <property type="entry name" value="AMINOTRANSFERASE CLASS V"/>
    <property type="match status" value="1"/>
</dbReference>
<dbReference type="PANTHER" id="PTHR21152:SF40">
    <property type="entry name" value="ALANINE--GLYOXYLATE AMINOTRANSFERASE"/>
    <property type="match status" value="1"/>
</dbReference>
<dbReference type="AlphaFoldDB" id="A0A8J2PNA9"/>
<gene>
    <name evidence="4" type="ORF">AFUS01_LOCUS39853</name>
</gene>
<sequence>EAALVNILEPGDTVVVGKTGIWGARAADLVVRLGGVAQTIDKPLGQVVTLPDVVDSLQKHRPKILFLVHSESSTGIMQPLEGIGEICRRY</sequence>
<dbReference type="GO" id="GO:0008453">
    <property type="term" value="F:alanine-glyoxylate transaminase activity"/>
    <property type="evidence" value="ECO:0007669"/>
    <property type="project" value="TreeGrafter"/>
</dbReference>
<evidence type="ECO:0000259" key="3">
    <source>
        <dbReference type="Pfam" id="PF00266"/>
    </source>
</evidence>
<evidence type="ECO:0000313" key="5">
    <source>
        <dbReference type="Proteomes" id="UP000708208"/>
    </source>
</evidence>
<comment type="caution">
    <text evidence="4">The sequence shown here is derived from an EMBL/GenBank/DDBJ whole genome shotgun (WGS) entry which is preliminary data.</text>
</comment>
<name>A0A8J2PNA9_9HEXA</name>
<dbReference type="InterPro" id="IPR000192">
    <property type="entry name" value="Aminotrans_V_dom"/>
</dbReference>
<dbReference type="GO" id="GO:0004760">
    <property type="term" value="F:L-serine-pyruvate transaminase activity"/>
    <property type="evidence" value="ECO:0007669"/>
    <property type="project" value="TreeGrafter"/>
</dbReference>
<evidence type="ECO:0000256" key="1">
    <source>
        <dbReference type="ARBA" id="ARBA00001933"/>
    </source>
</evidence>
<proteinExistence type="predicted"/>